<evidence type="ECO:0008006" key="3">
    <source>
        <dbReference type="Google" id="ProtNLM"/>
    </source>
</evidence>
<dbReference type="AlphaFoldDB" id="A0A9D1SYQ7"/>
<reference evidence="1" key="1">
    <citation type="submission" date="2020-10" db="EMBL/GenBank/DDBJ databases">
        <authorList>
            <person name="Gilroy R."/>
        </authorList>
    </citation>
    <scope>NUCLEOTIDE SEQUENCE</scope>
    <source>
        <strain evidence="1">4920</strain>
    </source>
</reference>
<accession>A0A9D1SYQ7</accession>
<organism evidence="1 2">
    <name type="scientific">Candidatus Aphodoplasma excrementigallinarum</name>
    <dbReference type="NCBI Taxonomy" id="2840673"/>
    <lineage>
        <taxon>Bacteria</taxon>
        <taxon>Bacillati</taxon>
        <taxon>Bacillota</taxon>
        <taxon>Clostridia</taxon>
        <taxon>Eubacteriales</taxon>
        <taxon>Candidatus Aphodoplasma</taxon>
    </lineage>
</organism>
<proteinExistence type="predicted"/>
<dbReference type="EMBL" id="DVOF01000003">
    <property type="protein sequence ID" value="HIV01943.1"/>
    <property type="molecule type" value="Genomic_DNA"/>
</dbReference>
<evidence type="ECO:0000313" key="1">
    <source>
        <dbReference type="EMBL" id="HIV01943.1"/>
    </source>
</evidence>
<evidence type="ECO:0000313" key="2">
    <source>
        <dbReference type="Proteomes" id="UP000886743"/>
    </source>
</evidence>
<name>A0A9D1SYQ7_9FIRM</name>
<gene>
    <name evidence="1" type="ORF">IAC74_00105</name>
</gene>
<dbReference type="Proteomes" id="UP000886743">
    <property type="component" value="Unassembled WGS sequence"/>
</dbReference>
<reference evidence="1" key="2">
    <citation type="journal article" date="2021" name="PeerJ">
        <title>Extensive microbial diversity within the chicken gut microbiome revealed by metagenomics and culture.</title>
        <authorList>
            <person name="Gilroy R."/>
            <person name="Ravi A."/>
            <person name="Getino M."/>
            <person name="Pursley I."/>
            <person name="Horton D.L."/>
            <person name="Alikhan N.F."/>
            <person name="Baker D."/>
            <person name="Gharbi K."/>
            <person name="Hall N."/>
            <person name="Watson M."/>
            <person name="Adriaenssens E.M."/>
            <person name="Foster-Nyarko E."/>
            <person name="Jarju S."/>
            <person name="Secka A."/>
            <person name="Antonio M."/>
            <person name="Oren A."/>
            <person name="Chaudhuri R.R."/>
            <person name="La Ragione R."/>
            <person name="Hildebrand F."/>
            <person name="Pallen M.J."/>
        </authorList>
    </citation>
    <scope>NUCLEOTIDE SEQUENCE</scope>
    <source>
        <strain evidence="1">4920</strain>
    </source>
</reference>
<protein>
    <recommendedName>
        <fullName evidence="3">Metallothionein</fullName>
    </recommendedName>
</protein>
<comment type="caution">
    <text evidence="1">The sequence shown here is derived from an EMBL/GenBank/DDBJ whole genome shotgun (WGS) entry which is preliminary data.</text>
</comment>
<sequence length="69" mass="6798">MYCCNNDNWFGASANGASACGLTASIGEVPMQVYTGSGARSGCACTNGHSGCCGCGCCGCGCCNCNCCR</sequence>